<keyword evidence="3" id="KW-1185">Reference proteome</keyword>
<evidence type="ECO:0000256" key="1">
    <source>
        <dbReference type="SAM" id="MobiDB-lite"/>
    </source>
</evidence>
<evidence type="ECO:0000313" key="3">
    <source>
        <dbReference type="Proteomes" id="UP001162483"/>
    </source>
</evidence>
<protein>
    <submittedName>
        <fullName evidence="2">Uncharacterized protein</fullName>
    </submittedName>
</protein>
<feature type="compositionally biased region" description="Polar residues" evidence="1">
    <location>
        <begin position="159"/>
        <end position="173"/>
    </location>
</feature>
<dbReference type="EMBL" id="CATNWA010021672">
    <property type="protein sequence ID" value="CAI9623490.1"/>
    <property type="molecule type" value="Genomic_DNA"/>
</dbReference>
<name>A0ABN9HTA6_9NEOB</name>
<dbReference type="Proteomes" id="UP001162483">
    <property type="component" value="Unassembled WGS sequence"/>
</dbReference>
<feature type="compositionally biased region" description="Polar residues" evidence="1">
    <location>
        <begin position="84"/>
        <end position="95"/>
    </location>
</feature>
<feature type="region of interest" description="Disordered" evidence="1">
    <location>
        <begin position="147"/>
        <end position="193"/>
    </location>
</feature>
<feature type="region of interest" description="Disordered" evidence="1">
    <location>
        <begin position="1"/>
        <end position="127"/>
    </location>
</feature>
<feature type="compositionally biased region" description="Acidic residues" evidence="1">
    <location>
        <begin position="25"/>
        <end position="52"/>
    </location>
</feature>
<comment type="caution">
    <text evidence="2">The sequence shown here is derived from an EMBL/GenBank/DDBJ whole genome shotgun (WGS) entry which is preliminary data.</text>
</comment>
<feature type="region of interest" description="Disordered" evidence="1">
    <location>
        <begin position="208"/>
        <end position="248"/>
    </location>
</feature>
<proteinExistence type="predicted"/>
<reference evidence="2" key="1">
    <citation type="submission" date="2023-05" db="EMBL/GenBank/DDBJ databases">
        <authorList>
            <person name="Stuckert A."/>
        </authorList>
    </citation>
    <scope>NUCLEOTIDE SEQUENCE</scope>
</reference>
<gene>
    <name evidence="2" type="ORF">SPARVUS_LOCUS16479578</name>
</gene>
<organism evidence="2 3">
    <name type="scientific">Staurois parvus</name>
    <dbReference type="NCBI Taxonomy" id="386267"/>
    <lineage>
        <taxon>Eukaryota</taxon>
        <taxon>Metazoa</taxon>
        <taxon>Chordata</taxon>
        <taxon>Craniata</taxon>
        <taxon>Vertebrata</taxon>
        <taxon>Euteleostomi</taxon>
        <taxon>Amphibia</taxon>
        <taxon>Batrachia</taxon>
        <taxon>Anura</taxon>
        <taxon>Neobatrachia</taxon>
        <taxon>Ranoidea</taxon>
        <taxon>Ranidae</taxon>
        <taxon>Staurois</taxon>
    </lineage>
</organism>
<feature type="compositionally biased region" description="Basic and acidic residues" evidence="1">
    <location>
        <begin position="183"/>
        <end position="193"/>
    </location>
</feature>
<evidence type="ECO:0000313" key="2">
    <source>
        <dbReference type="EMBL" id="CAI9623490.1"/>
    </source>
</evidence>
<accession>A0ABN9HTA6</accession>
<sequence>MKPTKRWEEETSDPQNSSPASKEEGENEDSEDSDQDGDEEDEEGSDKDEDQDLSSGSTSLSPEKEDQSTSLELEVEAASPASPCLSNDSQLVNQPQEDHAKQEKGNVTSGVASEEADSGNHDVEENLEMSVVEEDFDWGDEKNTELVNVPYEEARAPSSKEQGTRMCTETKNIVTDPKSPPTRGKEGKSSRLDKCINKIAGSLAHKVPIRPEDSPSVGSEEERFRHVNNKKLGSGRSTRTKEQSSNGKLVCIDTPGEHGDSVRKIAFSHSQSSNKNSEVVQLDNCKSSICSDTSNGVHTAVVMSSTPINRLKRKRDTSTPTDSVITVKVEEIGSNKRKRSAAHLTVMDWERSGKVQSGRKRHTTKTQCCKTQQNKQYIYFLLQPFRALQ</sequence>